<name>E2BV74_HARSA</name>
<evidence type="ECO:0000313" key="2">
    <source>
        <dbReference type="Proteomes" id="UP000008237"/>
    </source>
</evidence>
<accession>E2BV74</accession>
<dbReference type="EMBL" id="GL450824">
    <property type="protein sequence ID" value="EFN80366.1"/>
    <property type="molecule type" value="Genomic_DNA"/>
</dbReference>
<organism evidence="2">
    <name type="scientific">Harpegnathos saltator</name>
    <name type="common">Jerdon's jumping ant</name>
    <dbReference type="NCBI Taxonomy" id="610380"/>
    <lineage>
        <taxon>Eukaryota</taxon>
        <taxon>Metazoa</taxon>
        <taxon>Ecdysozoa</taxon>
        <taxon>Arthropoda</taxon>
        <taxon>Hexapoda</taxon>
        <taxon>Insecta</taxon>
        <taxon>Pterygota</taxon>
        <taxon>Neoptera</taxon>
        <taxon>Endopterygota</taxon>
        <taxon>Hymenoptera</taxon>
        <taxon>Apocrita</taxon>
        <taxon>Aculeata</taxon>
        <taxon>Formicoidea</taxon>
        <taxon>Formicidae</taxon>
        <taxon>Ponerinae</taxon>
        <taxon>Ponerini</taxon>
        <taxon>Harpegnathos</taxon>
    </lineage>
</organism>
<proteinExistence type="predicted"/>
<evidence type="ECO:0000313" key="1">
    <source>
        <dbReference type="EMBL" id="EFN80366.1"/>
    </source>
</evidence>
<protein>
    <submittedName>
        <fullName evidence="1">Uncharacterized protein</fullName>
    </submittedName>
</protein>
<keyword evidence="2" id="KW-1185">Reference proteome</keyword>
<sequence>MMRNEEEINEYHTSLNKRSRRAFEVYTEPKSRSQRNLGTWHTKRVNSAHVTAQIGSTTESGVAEDAGRLVAMHFEVLGQRSEGKEVLDSTGQGPVKDEWRGWRVVKGHDGDTLTQAIHCEGIVSRLPRARNFGLENARILTLCPDWRFLTQADHFFANRGDIKDVRGQREHSRSNDDCNFAGSACRGA</sequence>
<dbReference type="InParanoid" id="E2BV74"/>
<dbReference type="Proteomes" id="UP000008237">
    <property type="component" value="Unassembled WGS sequence"/>
</dbReference>
<gene>
    <name evidence="1" type="ORF">EAI_14712</name>
</gene>
<reference evidence="1 2" key="1">
    <citation type="journal article" date="2010" name="Science">
        <title>Genomic comparison of the ants Camponotus floridanus and Harpegnathos saltator.</title>
        <authorList>
            <person name="Bonasio R."/>
            <person name="Zhang G."/>
            <person name="Ye C."/>
            <person name="Mutti N.S."/>
            <person name="Fang X."/>
            <person name="Qin N."/>
            <person name="Donahue G."/>
            <person name="Yang P."/>
            <person name="Li Q."/>
            <person name="Li C."/>
            <person name="Zhang P."/>
            <person name="Huang Z."/>
            <person name="Berger S.L."/>
            <person name="Reinberg D."/>
            <person name="Wang J."/>
            <person name="Liebig J."/>
        </authorList>
    </citation>
    <scope>NUCLEOTIDE SEQUENCE [LARGE SCALE GENOMIC DNA]</scope>
    <source>
        <strain evidence="1 2">R22 G/1</strain>
    </source>
</reference>
<dbReference type="AlphaFoldDB" id="E2BV74"/>